<dbReference type="STRING" id="7918.ENSLOCP00000000551"/>
<dbReference type="PANTHER" id="PTHR32046:SF14">
    <property type="match status" value="1"/>
</dbReference>
<accession>W5LWP4</accession>
<dbReference type="Bgee" id="ENSLOCG00000000501">
    <property type="expression patterns" value="Expressed in intestine and 6 other cell types or tissues"/>
</dbReference>
<dbReference type="GeneTree" id="ENSGT00940000166734"/>
<proteinExistence type="predicted"/>
<dbReference type="InParanoid" id="W5LWP4"/>
<dbReference type="Ensembl" id="ENSLOCT00000000553.1">
    <property type="protein sequence ID" value="ENSLOCP00000000551.1"/>
    <property type="gene ID" value="ENSLOCG00000000501.1"/>
</dbReference>
<reference evidence="2" key="3">
    <citation type="submission" date="2025-09" db="UniProtKB">
        <authorList>
            <consortium name="Ensembl"/>
        </authorList>
    </citation>
    <scope>IDENTIFICATION</scope>
</reference>
<sequence>RMKACLRSQHDNMEQNKNFETEMEELVPKREVHHASINCIACQVSCHAGCFLPPADEIKDCTVMDDTGHCVICPGRCHHSDTYPRYEVVKVKKTVTELKDNFVKASSKLMSTKEMLEKIEVDFEVIKDRIMELIRLSSSCLARLEEIALKPNALSTAAYIELLIRNEEEEARPDFEDRIAKLRKMKQHAEILAKIANNEKL</sequence>
<protein>
    <submittedName>
        <fullName evidence="2">Uncharacterized protein</fullName>
    </submittedName>
</protein>
<reference evidence="2" key="2">
    <citation type="submission" date="2025-08" db="UniProtKB">
        <authorList>
            <consortium name="Ensembl"/>
        </authorList>
    </citation>
    <scope>IDENTIFICATION</scope>
</reference>
<feature type="coiled-coil region" evidence="1">
    <location>
        <begin position="165"/>
        <end position="199"/>
    </location>
</feature>
<evidence type="ECO:0000256" key="1">
    <source>
        <dbReference type="SAM" id="Coils"/>
    </source>
</evidence>
<dbReference type="OMA" id="VHHASIN"/>
<keyword evidence="3" id="KW-1185">Reference proteome</keyword>
<reference evidence="3" key="1">
    <citation type="submission" date="2011-12" db="EMBL/GenBank/DDBJ databases">
        <title>The Draft Genome of Lepisosteus oculatus.</title>
        <authorList>
            <consortium name="The Broad Institute Genome Assembly &amp; Analysis Group"/>
            <consortium name="Computational R&amp;D Group"/>
            <consortium name="and Sequencing Platform"/>
            <person name="Di Palma F."/>
            <person name="Alfoldi J."/>
            <person name="Johnson J."/>
            <person name="Berlin A."/>
            <person name="Gnerre S."/>
            <person name="Jaffe D."/>
            <person name="MacCallum I."/>
            <person name="Young S."/>
            <person name="Walker B.J."/>
            <person name="Lander E.S."/>
            <person name="Lindblad-Toh K."/>
        </authorList>
    </citation>
    <scope>NUCLEOTIDE SEQUENCE [LARGE SCALE GENOMIC DNA]</scope>
</reference>
<dbReference type="PANTHER" id="PTHR32046">
    <property type="entry name" value="G DOMAIN-CONTAINING PROTEIN"/>
    <property type="match status" value="1"/>
</dbReference>
<dbReference type="Proteomes" id="UP000018468">
    <property type="component" value="Unassembled WGS sequence"/>
</dbReference>
<keyword evidence="1" id="KW-0175">Coiled coil</keyword>
<organism evidence="2 3">
    <name type="scientific">Lepisosteus oculatus</name>
    <name type="common">Spotted gar</name>
    <dbReference type="NCBI Taxonomy" id="7918"/>
    <lineage>
        <taxon>Eukaryota</taxon>
        <taxon>Metazoa</taxon>
        <taxon>Chordata</taxon>
        <taxon>Craniata</taxon>
        <taxon>Vertebrata</taxon>
        <taxon>Euteleostomi</taxon>
        <taxon>Actinopterygii</taxon>
        <taxon>Neopterygii</taxon>
        <taxon>Holostei</taxon>
        <taxon>Semionotiformes</taxon>
        <taxon>Lepisosteidae</taxon>
        <taxon>Lepisosteus</taxon>
    </lineage>
</organism>
<name>W5LWP4_LEPOC</name>
<evidence type="ECO:0000313" key="2">
    <source>
        <dbReference type="Ensembl" id="ENSLOCP00000000551.1"/>
    </source>
</evidence>
<evidence type="ECO:0000313" key="3">
    <source>
        <dbReference type="Proteomes" id="UP000018468"/>
    </source>
</evidence>
<dbReference type="HOGENOM" id="CLU_1363171_0_0_1"/>
<dbReference type="AlphaFoldDB" id="W5LWP4"/>